<dbReference type="Pfam" id="PF24842">
    <property type="entry name" value="UFD1_N2"/>
    <property type="match status" value="1"/>
</dbReference>
<gene>
    <name evidence="6" type="ORF">G2W53_003361</name>
</gene>
<feature type="compositionally biased region" description="Low complexity" evidence="3">
    <location>
        <begin position="242"/>
        <end position="252"/>
    </location>
</feature>
<evidence type="ECO:0000259" key="5">
    <source>
        <dbReference type="Pfam" id="PF24842"/>
    </source>
</evidence>
<sequence>MYLCLQFSNEYRCYPVPFIEKPQMENGDKIIMPPSALHHLEKAKNIKSSLHVSYPMLFELRNDAAERVSHCGVLEFIAEEGIIYMPYWMMESMVLQEGDTVRVKNVRLPKGTYVKLQPHTRDFLDISNPKAILCVRLNMPQILETTLRNFTCLTTGDTIMVAYNNKKYYIDIIETKPSNAITIIDTDCEVDFAPPLDHRKSTVEKDYREHKFIPFSGSGKRLDGKPMNSQFPSLFSSLNPNGNSLSSSASHSNARHSQGKVVFGSDVYRSNEIVKEKEPKRQPPQPKEPKFQAFMGKKYSLRS</sequence>
<proteinExistence type="inferred from homology"/>
<feature type="region of interest" description="Disordered" evidence="3">
    <location>
        <begin position="242"/>
        <end position="261"/>
    </location>
</feature>
<dbReference type="GO" id="GO:0006511">
    <property type="term" value="P:ubiquitin-dependent protein catabolic process"/>
    <property type="evidence" value="ECO:0007669"/>
    <property type="project" value="InterPro"/>
</dbReference>
<dbReference type="Pfam" id="PF03152">
    <property type="entry name" value="UFD1_N1"/>
    <property type="match status" value="1"/>
</dbReference>
<keyword evidence="2" id="KW-0833">Ubl conjugation pathway</keyword>
<protein>
    <submittedName>
        <fullName evidence="6">Ubiquitin fusion degradation protein 1-like protein isoform X1</fullName>
    </submittedName>
</protein>
<dbReference type="GO" id="GO:0034098">
    <property type="term" value="C:VCP-NPL4-UFD1 AAA ATPase complex"/>
    <property type="evidence" value="ECO:0007669"/>
    <property type="project" value="TreeGrafter"/>
</dbReference>
<dbReference type="Proteomes" id="UP000634136">
    <property type="component" value="Unassembled WGS sequence"/>
</dbReference>
<evidence type="ECO:0000313" key="6">
    <source>
        <dbReference type="EMBL" id="KAF7841063.1"/>
    </source>
</evidence>
<dbReference type="InterPro" id="IPR004854">
    <property type="entry name" value="Ufd1-like"/>
</dbReference>
<dbReference type="OrthoDB" id="422728at2759"/>
<dbReference type="InterPro" id="IPR055418">
    <property type="entry name" value="UFD1_N2"/>
</dbReference>
<dbReference type="PANTHER" id="PTHR12555">
    <property type="entry name" value="UBIQUITIN FUSION DEGRADATON PROTEIN 1"/>
    <property type="match status" value="1"/>
</dbReference>
<organism evidence="6 7">
    <name type="scientific">Senna tora</name>
    <dbReference type="NCBI Taxonomy" id="362788"/>
    <lineage>
        <taxon>Eukaryota</taxon>
        <taxon>Viridiplantae</taxon>
        <taxon>Streptophyta</taxon>
        <taxon>Embryophyta</taxon>
        <taxon>Tracheophyta</taxon>
        <taxon>Spermatophyta</taxon>
        <taxon>Magnoliopsida</taxon>
        <taxon>eudicotyledons</taxon>
        <taxon>Gunneridae</taxon>
        <taxon>Pentapetalae</taxon>
        <taxon>rosids</taxon>
        <taxon>fabids</taxon>
        <taxon>Fabales</taxon>
        <taxon>Fabaceae</taxon>
        <taxon>Caesalpinioideae</taxon>
        <taxon>Cassia clade</taxon>
        <taxon>Senna</taxon>
    </lineage>
</organism>
<dbReference type="Gene3D" id="2.40.40.50">
    <property type="entry name" value="Ubiquitin fusion degradation protein UFD1, N-terminal domain"/>
    <property type="match status" value="1"/>
</dbReference>
<reference evidence="6" key="1">
    <citation type="submission" date="2020-09" db="EMBL/GenBank/DDBJ databases">
        <title>Genome-Enabled Discovery of Anthraquinone Biosynthesis in Senna tora.</title>
        <authorList>
            <person name="Kang S.-H."/>
            <person name="Pandey R.P."/>
            <person name="Lee C.-M."/>
            <person name="Sim J.-S."/>
            <person name="Jeong J.-T."/>
            <person name="Choi B.-S."/>
            <person name="Jung M."/>
            <person name="Ginzburg D."/>
            <person name="Zhao K."/>
            <person name="Won S.Y."/>
            <person name="Oh T.-J."/>
            <person name="Yu Y."/>
            <person name="Kim N.-H."/>
            <person name="Lee O.R."/>
            <person name="Lee T.-H."/>
            <person name="Bashyal P."/>
            <person name="Kim T.-S."/>
            <person name="Lee W.-H."/>
            <person name="Kawkins C."/>
            <person name="Kim C.-K."/>
            <person name="Kim J.S."/>
            <person name="Ahn B.O."/>
            <person name="Rhee S.Y."/>
            <person name="Sohng J.K."/>
        </authorList>
    </citation>
    <scope>NUCLEOTIDE SEQUENCE</scope>
    <source>
        <tissue evidence="6">Leaf</tissue>
    </source>
</reference>
<dbReference type="Gene3D" id="3.10.330.10">
    <property type="match status" value="1"/>
</dbReference>
<evidence type="ECO:0000256" key="3">
    <source>
        <dbReference type="SAM" id="MobiDB-lite"/>
    </source>
</evidence>
<evidence type="ECO:0000256" key="2">
    <source>
        <dbReference type="ARBA" id="ARBA00022786"/>
    </source>
</evidence>
<feature type="domain" description="Ubiquitin fusion degradation protein UFD1 N-terminal subdomain 1" evidence="4">
    <location>
        <begin position="7"/>
        <end position="109"/>
    </location>
</feature>
<accession>A0A834XDA2</accession>
<comment type="caution">
    <text evidence="6">The sequence shown here is derived from an EMBL/GenBank/DDBJ whole genome shotgun (WGS) entry which is preliminary data.</text>
</comment>
<dbReference type="AlphaFoldDB" id="A0A834XDA2"/>
<evidence type="ECO:0000259" key="4">
    <source>
        <dbReference type="Pfam" id="PF03152"/>
    </source>
</evidence>
<evidence type="ECO:0000256" key="1">
    <source>
        <dbReference type="ARBA" id="ARBA00006043"/>
    </source>
</evidence>
<evidence type="ECO:0000313" key="7">
    <source>
        <dbReference type="Proteomes" id="UP000634136"/>
    </source>
</evidence>
<feature type="compositionally biased region" description="Basic and acidic residues" evidence="3">
    <location>
        <begin position="272"/>
        <end position="281"/>
    </location>
</feature>
<feature type="domain" description="Ubiquitin fusion degradation protein UFD1 N-terminal subdomain 2" evidence="5">
    <location>
        <begin position="110"/>
        <end position="195"/>
    </location>
</feature>
<dbReference type="PANTHER" id="PTHR12555:SF13">
    <property type="entry name" value="UBIQUITIN RECOGNITION FACTOR IN ER-ASSOCIATED DEGRADATION PROTEIN 1"/>
    <property type="match status" value="1"/>
</dbReference>
<dbReference type="GO" id="GO:0036503">
    <property type="term" value="P:ERAD pathway"/>
    <property type="evidence" value="ECO:0007669"/>
    <property type="project" value="TreeGrafter"/>
</dbReference>
<dbReference type="InterPro" id="IPR055417">
    <property type="entry name" value="UFD1_N1"/>
</dbReference>
<comment type="similarity">
    <text evidence="1">Belongs to the UFD1 family.</text>
</comment>
<dbReference type="InterPro" id="IPR042299">
    <property type="entry name" value="Ufd1-like_Nn"/>
</dbReference>
<dbReference type="GO" id="GO:0031593">
    <property type="term" value="F:polyubiquitin modification-dependent protein binding"/>
    <property type="evidence" value="ECO:0007669"/>
    <property type="project" value="TreeGrafter"/>
</dbReference>
<name>A0A834XDA2_9FABA</name>
<keyword evidence="7" id="KW-1185">Reference proteome</keyword>
<dbReference type="EMBL" id="JAAIUW010000002">
    <property type="protein sequence ID" value="KAF7841063.1"/>
    <property type="molecule type" value="Genomic_DNA"/>
</dbReference>
<feature type="region of interest" description="Disordered" evidence="3">
    <location>
        <begin position="272"/>
        <end position="303"/>
    </location>
</feature>